<protein>
    <submittedName>
        <fullName evidence="10">ETS2 repressor factor</fullName>
    </submittedName>
</protein>
<dbReference type="InterPro" id="IPR046328">
    <property type="entry name" value="ETS_fam"/>
</dbReference>
<sequence>MKTPGDTGFAFPDWAYKPESSPGSRQIQLWHFILELLRKEEYHDVIAWQGDYGEFVIKDPDEVARLWGARKCKPQMNYDKLSRALRYYYNKRILHKTKGKRFTYKFNFNKLVLVNYPFIDMGSSGSSVPQSAPPVPTGAGTHFRFPPSTPSEVLSPNEDLRSPGGMFSSVTRRMARGSVSDCSDGTSVNSEIEEGNTGAAEERGERGVSGGGGGGPGGGGGYRSIIHPRLSHETLFRMYGGPSNPAGHPGSRGPAGHRIHQEPLSPFPVSPLPGPGGASLLAPPLSPALSMTPTSHLPYTPSPTLSPMLGSHFSFNPEDMKRYLQAHTQSVYNYGLSPRAFLQYPNIVIPHPHRPTPDKERGTAERAERAATAGGERGGERHHHPSLAHSAHHLPHHPHSAHPHPHSHPMHYPLHLGEEPPHMSPFKFKLQPPPLGRKQREGQSQNKPRQSSLSSGSGSMSSTSGLGSSLSFGSDLSSASGSGVISASSSTQSLSSAGLPKIKVEPISDIESEEEVEVTDISDEDPDERDEDYEHFSLRHSAASDHQQPNHRLANGTSAGQHQPHEEDLDEDVFKAPAPPPPALMPFFTSQHPHSSAQRGLPAVKSEPAEPGESNTSPSQTAATGAAQTKCIPLKLRFKRRWSEDQRMETSQEESDDKKVRPEEERERGRQSNGCMEMEEDGTGRGEGDSPPPLAYEGSLGTPLASHQRAETGCRRAAGEGTAMIQKQQIFLSSLLLQDGTSIATVE</sequence>
<proteinExistence type="inferred from homology"/>
<feature type="compositionally biased region" description="Low complexity" evidence="8">
    <location>
        <begin position="451"/>
        <end position="496"/>
    </location>
</feature>
<keyword evidence="6 7" id="KW-0539">Nucleus</keyword>
<dbReference type="GO" id="GO:0000981">
    <property type="term" value="F:DNA-binding transcription factor activity, RNA polymerase II-specific"/>
    <property type="evidence" value="ECO:0000318"/>
    <property type="project" value="GO_Central"/>
</dbReference>
<feature type="compositionally biased region" description="Basic residues" evidence="8">
    <location>
        <begin position="380"/>
        <end position="409"/>
    </location>
</feature>
<gene>
    <name evidence="10" type="primary">ERF</name>
</gene>
<dbReference type="eggNOG" id="KOG3806">
    <property type="taxonomic scope" value="Eukaryota"/>
</dbReference>
<dbReference type="STRING" id="8090.ENSORLP00000032352"/>
<evidence type="ECO:0000313" key="11">
    <source>
        <dbReference type="Proteomes" id="UP000001038"/>
    </source>
</evidence>
<dbReference type="InterPro" id="IPR036390">
    <property type="entry name" value="WH_DNA-bd_sf"/>
</dbReference>
<name>H2MDE0_ORYLA</name>
<feature type="compositionally biased region" description="Polar residues" evidence="8">
    <location>
        <begin position="613"/>
        <end position="627"/>
    </location>
</feature>
<feature type="compositionally biased region" description="Basic and acidic residues" evidence="8">
    <location>
        <begin position="355"/>
        <end position="369"/>
    </location>
</feature>
<reference evidence="10 11" key="1">
    <citation type="journal article" date="2007" name="Nature">
        <title>The medaka draft genome and insights into vertebrate genome evolution.</title>
        <authorList>
            <person name="Kasahara M."/>
            <person name="Naruse K."/>
            <person name="Sasaki S."/>
            <person name="Nakatani Y."/>
            <person name="Qu W."/>
            <person name="Ahsan B."/>
            <person name="Yamada T."/>
            <person name="Nagayasu Y."/>
            <person name="Doi K."/>
            <person name="Kasai Y."/>
            <person name="Jindo T."/>
            <person name="Kobayashi D."/>
            <person name="Shimada A."/>
            <person name="Toyoda A."/>
            <person name="Kuroki Y."/>
            <person name="Fujiyama A."/>
            <person name="Sasaki T."/>
            <person name="Shimizu A."/>
            <person name="Asakawa S."/>
            <person name="Shimizu N."/>
            <person name="Hashimoto S."/>
            <person name="Yang J."/>
            <person name="Lee Y."/>
            <person name="Matsushima K."/>
            <person name="Sugano S."/>
            <person name="Sakaizumi M."/>
            <person name="Narita T."/>
            <person name="Ohishi K."/>
            <person name="Haga S."/>
            <person name="Ohta F."/>
            <person name="Nomoto H."/>
            <person name="Nogata K."/>
            <person name="Morishita T."/>
            <person name="Endo T."/>
            <person name="Shin-I T."/>
            <person name="Takeda H."/>
            <person name="Morishita S."/>
            <person name="Kohara Y."/>
        </authorList>
    </citation>
    <scope>NUCLEOTIDE SEQUENCE [LARGE SCALE GENOMIC DNA]</scope>
    <source>
        <strain evidence="10 11">Hd-rR</strain>
    </source>
</reference>
<reference evidence="10" key="2">
    <citation type="submission" date="2025-05" db="UniProtKB">
        <authorList>
            <consortium name="Ensembl"/>
        </authorList>
    </citation>
    <scope>IDENTIFICATION</scope>
    <source>
        <strain evidence="10">Hd-rR</strain>
    </source>
</reference>
<dbReference type="GO" id="GO:0005634">
    <property type="term" value="C:nucleus"/>
    <property type="evidence" value="ECO:0000318"/>
    <property type="project" value="GO_Central"/>
</dbReference>
<evidence type="ECO:0000256" key="5">
    <source>
        <dbReference type="ARBA" id="ARBA00023163"/>
    </source>
</evidence>
<dbReference type="Proteomes" id="UP000001038">
    <property type="component" value="Chromosome 16"/>
</dbReference>
<feature type="compositionally biased region" description="Gly residues" evidence="8">
    <location>
        <begin position="207"/>
        <end position="222"/>
    </location>
</feature>
<dbReference type="Bgee" id="ENSORLG00000023273">
    <property type="expression patterns" value="Expressed in pharyngeal gill and 14 other cell types or tissues"/>
</dbReference>
<dbReference type="GO" id="GO:0043565">
    <property type="term" value="F:sequence-specific DNA binding"/>
    <property type="evidence" value="ECO:0007669"/>
    <property type="project" value="InterPro"/>
</dbReference>
<keyword evidence="5" id="KW-0804">Transcription</keyword>
<dbReference type="SMART" id="SM00413">
    <property type="entry name" value="ETS"/>
    <property type="match status" value="1"/>
</dbReference>
<organism evidence="10 11">
    <name type="scientific">Oryzias latipes</name>
    <name type="common">Japanese rice fish</name>
    <name type="synonym">Japanese killifish</name>
    <dbReference type="NCBI Taxonomy" id="8090"/>
    <lineage>
        <taxon>Eukaryota</taxon>
        <taxon>Metazoa</taxon>
        <taxon>Chordata</taxon>
        <taxon>Craniata</taxon>
        <taxon>Vertebrata</taxon>
        <taxon>Euteleostomi</taxon>
        <taxon>Actinopterygii</taxon>
        <taxon>Neopterygii</taxon>
        <taxon>Teleostei</taxon>
        <taxon>Neoteleostei</taxon>
        <taxon>Acanthomorphata</taxon>
        <taxon>Ovalentaria</taxon>
        <taxon>Atherinomorphae</taxon>
        <taxon>Beloniformes</taxon>
        <taxon>Adrianichthyidae</taxon>
        <taxon>Oryziinae</taxon>
        <taxon>Oryzias</taxon>
    </lineage>
</organism>
<feature type="compositionally biased region" description="Acidic residues" evidence="8">
    <location>
        <begin position="508"/>
        <end position="531"/>
    </location>
</feature>
<dbReference type="AlphaFoldDB" id="H2MDE0"/>
<dbReference type="InterPro" id="IPR036388">
    <property type="entry name" value="WH-like_DNA-bd_sf"/>
</dbReference>
<dbReference type="GO" id="GO:0006357">
    <property type="term" value="P:regulation of transcription by RNA polymerase II"/>
    <property type="evidence" value="ECO:0000318"/>
    <property type="project" value="GO_Central"/>
</dbReference>
<dbReference type="PRINTS" id="PR00454">
    <property type="entry name" value="ETSDOMAIN"/>
</dbReference>
<evidence type="ECO:0000313" key="10">
    <source>
        <dbReference type="Ensembl" id="ENSORLP00000016580.2"/>
    </source>
</evidence>
<dbReference type="PANTHER" id="PTHR11849:SF313">
    <property type="entry name" value="ETS DOMAIN-CONTAINING PROTEIN"/>
    <property type="match status" value="1"/>
</dbReference>
<dbReference type="FunFam" id="1.10.10.10:FF:000059">
    <property type="entry name" value="ETS translocation variant 3"/>
    <property type="match status" value="1"/>
</dbReference>
<keyword evidence="4 7" id="KW-0238">DNA-binding</keyword>
<dbReference type="HOGENOM" id="CLU_023454_0_0_1"/>
<evidence type="ECO:0000256" key="6">
    <source>
        <dbReference type="ARBA" id="ARBA00023242"/>
    </source>
</evidence>
<evidence type="ECO:0000256" key="1">
    <source>
        <dbReference type="ARBA" id="ARBA00004123"/>
    </source>
</evidence>
<comment type="similarity">
    <text evidence="2 7">Belongs to the ETS family.</text>
</comment>
<feature type="domain" description="ETS" evidence="9">
    <location>
        <begin position="27"/>
        <end position="107"/>
    </location>
</feature>
<dbReference type="PROSITE" id="PS50061">
    <property type="entry name" value="ETS_DOMAIN_3"/>
    <property type="match status" value="1"/>
</dbReference>
<keyword evidence="11" id="KW-1185">Reference proteome</keyword>
<accession>H2MDE0</accession>
<dbReference type="GO" id="GO:0030154">
    <property type="term" value="P:cell differentiation"/>
    <property type="evidence" value="ECO:0000318"/>
    <property type="project" value="GO_Central"/>
</dbReference>
<dbReference type="Pfam" id="PF00178">
    <property type="entry name" value="Ets"/>
    <property type="match status" value="1"/>
</dbReference>
<dbReference type="SUPFAM" id="SSF46785">
    <property type="entry name" value="Winged helix' DNA-binding domain"/>
    <property type="match status" value="1"/>
</dbReference>
<keyword evidence="3" id="KW-0805">Transcription regulation</keyword>
<evidence type="ECO:0000256" key="8">
    <source>
        <dbReference type="SAM" id="MobiDB-lite"/>
    </source>
</evidence>
<evidence type="ECO:0000256" key="7">
    <source>
        <dbReference type="RuleBase" id="RU004019"/>
    </source>
</evidence>
<dbReference type="PROSITE" id="PS00345">
    <property type="entry name" value="ETS_DOMAIN_1"/>
    <property type="match status" value="1"/>
</dbReference>
<feature type="compositionally biased region" description="Polar residues" evidence="8">
    <location>
        <begin position="588"/>
        <end position="598"/>
    </location>
</feature>
<dbReference type="InterPro" id="IPR000418">
    <property type="entry name" value="Ets_dom"/>
</dbReference>
<feature type="region of interest" description="Disordered" evidence="8">
    <location>
        <begin position="348"/>
        <end position="716"/>
    </location>
</feature>
<dbReference type="PANTHER" id="PTHR11849">
    <property type="entry name" value="ETS"/>
    <property type="match status" value="1"/>
</dbReference>
<feature type="region of interest" description="Disordered" evidence="8">
    <location>
        <begin position="146"/>
        <end position="222"/>
    </location>
</feature>
<dbReference type="GeneTree" id="ENSGT00940000157292"/>
<feature type="compositionally biased region" description="Basic and acidic residues" evidence="8">
    <location>
        <begin position="641"/>
        <end position="670"/>
    </location>
</feature>
<dbReference type="Ensembl" id="ENSORLT00000016581.2">
    <property type="protein sequence ID" value="ENSORLP00000016580.2"/>
    <property type="gene ID" value="ENSORLG00000023273.1"/>
</dbReference>
<evidence type="ECO:0000256" key="2">
    <source>
        <dbReference type="ARBA" id="ARBA00005562"/>
    </source>
</evidence>
<evidence type="ECO:0000259" key="9">
    <source>
        <dbReference type="PROSITE" id="PS50061"/>
    </source>
</evidence>
<evidence type="ECO:0000256" key="3">
    <source>
        <dbReference type="ARBA" id="ARBA00023015"/>
    </source>
</evidence>
<comment type="subcellular location">
    <subcellularLocation>
        <location evidence="1 7">Nucleus</location>
    </subcellularLocation>
</comment>
<evidence type="ECO:0000256" key="4">
    <source>
        <dbReference type="ARBA" id="ARBA00023125"/>
    </source>
</evidence>
<feature type="compositionally biased region" description="Polar residues" evidence="8">
    <location>
        <begin position="180"/>
        <end position="190"/>
    </location>
</feature>
<dbReference type="Ensembl" id="ENSORLT00000028304.1">
    <property type="protein sequence ID" value="ENSORLP00000032352.1"/>
    <property type="gene ID" value="ENSORLG00000023273.1"/>
</dbReference>
<dbReference type="Gene3D" id="1.10.10.10">
    <property type="entry name" value="Winged helix-like DNA-binding domain superfamily/Winged helix DNA-binding domain"/>
    <property type="match status" value="1"/>
</dbReference>
<dbReference type="PROSITE" id="PS00346">
    <property type="entry name" value="ETS_DOMAIN_2"/>
    <property type="match status" value="1"/>
</dbReference>